<dbReference type="RefSeq" id="WP_234613379.1">
    <property type="nucleotide sequence ID" value="NZ_CP098806.1"/>
</dbReference>
<proteinExistence type="predicted"/>
<dbReference type="PANTHER" id="PTHR43143">
    <property type="entry name" value="METALLOPHOSPHOESTERASE, CALCINEURIN SUPERFAMILY"/>
    <property type="match status" value="1"/>
</dbReference>
<keyword evidence="3" id="KW-1185">Reference proteome</keyword>
<dbReference type="PROSITE" id="PS51257">
    <property type="entry name" value="PROKAR_LIPOPROTEIN"/>
    <property type="match status" value="1"/>
</dbReference>
<reference evidence="2" key="1">
    <citation type="submission" date="2021-12" db="EMBL/GenBank/DDBJ databases">
        <title>Novel species in genus Dyadobacter.</title>
        <authorList>
            <person name="Ma C."/>
        </authorList>
    </citation>
    <scope>NUCLEOTIDE SEQUENCE</scope>
    <source>
        <strain evidence="2">CY399</strain>
    </source>
</reference>
<dbReference type="SUPFAM" id="SSF56300">
    <property type="entry name" value="Metallo-dependent phosphatases"/>
    <property type="match status" value="1"/>
</dbReference>
<comment type="caution">
    <text evidence="2">The sequence shown here is derived from an EMBL/GenBank/DDBJ whole genome shotgun (WGS) entry which is preliminary data.</text>
</comment>
<dbReference type="Gene3D" id="3.60.21.10">
    <property type="match status" value="1"/>
</dbReference>
<evidence type="ECO:0000313" key="3">
    <source>
        <dbReference type="Proteomes" id="UP001139700"/>
    </source>
</evidence>
<evidence type="ECO:0000259" key="1">
    <source>
        <dbReference type="Pfam" id="PF00149"/>
    </source>
</evidence>
<name>A0A9X1PAA0_9BACT</name>
<dbReference type="EMBL" id="JAJTTA010000002">
    <property type="protein sequence ID" value="MCF0040877.1"/>
    <property type="molecule type" value="Genomic_DNA"/>
</dbReference>
<dbReference type="InterPro" id="IPR029052">
    <property type="entry name" value="Metallo-depent_PP-like"/>
</dbReference>
<dbReference type="InterPro" id="IPR004843">
    <property type="entry name" value="Calcineurin-like_PHP"/>
</dbReference>
<dbReference type="InterPro" id="IPR051918">
    <property type="entry name" value="STPP_CPPED1"/>
</dbReference>
<dbReference type="AlphaFoldDB" id="A0A9X1PAA0"/>
<dbReference type="GO" id="GO:0016787">
    <property type="term" value="F:hydrolase activity"/>
    <property type="evidence" value="ECO:0007669"/>
    <property type="project" value="InterPro"/>
</dbReference>
<accession>A0A9X1PAA0</accession>
<evidence type="ECO:0000313" key="2">
    <source>
        <dbReference type="EMBL" id="MCF0040877.1"/>
    </source>
</evidence>
<feature type="domain" description="Calcineurin-like phosphoesterase" evidence="1">
    <location>
        <begin position="57"/>
        <end position="227"/>
    </location>
</feature>
<protein>
    <submittedName>
        <fullName evidence="2">Metallophosphoesterase</fullName>
    </submittedName>
</protein>
<organism evidence="2 3">
    <name type="scientific">Dyadobacter fanqingshengii</name>
    <dbReference type="NCBI Taxonomy" id="2906443"/>
    <lineage>
        <taxon>Bacteria</taxon>
        <taxon>Pseudomonadati</taxon>
        <taxon>Bacteroidota</taxon>
        <taxon>Cytophagia</taxon>
        <taxon>Cytophagales</taxon>
        <taxon>Spirosomataceae</taxon>
        <taxon>Dyadobacter</taxon>
    </lineage>
</organism>
<gene>
    <name evidence="2" type="ORF">LXM24_12330</name>
</gene>
<dbReference type="Proteomes" id="UP001139700">
    <property type="component" value="Unassembled WGS sequence"/>
</dbReference>
<dbReference type="PANTHER" id="PTHR43143:SF1">
    <property type="entry name" value="SERINE_THREONINE-PROTEIN PHOSPHATASE CPPED1"/>
    <property type="match status" value="1"/>
</dbReference>
<dbReference type="Pfam" id="PF00149">
    <property type="entry name" value="Metallophos"/>
    <property type="match status" value="1"/>
</dbReference>
<sequence length="268" mass="30762">MKNFPKALLLALGMTLTACEGVFQYNPNQVIFKDSETNLNQKNIERIQAIPLKDTVRFILMGDTQRWYDETDAFIESANNQKDVAFVLHAGDISDFGLSQEFKWVNEILVKLKCPYLTVIGNHDLVANGPAAYRKIYGPMDYSFEYGHNKFIFINTNSREYVFNGEVPNLNWLQSQLADNRDNKNAIVVAHIPPFDGDFDPKLQDGYAGLLANDPNVKFSLYGHQHTFRDGDFYEDGVHYYLTTSTGERGYWLFTTWKGGYKAEKIEY</sequence>